<dbReference type="NCBIfam" id="NF045841">
    <property type="entry name" value="Ig_SerProt_MIP"/>
    <property type="match status" value="1"/>
</dbReference>
<name>A0A318UJ96_9BACT</name>
<feature type="region of interest" description="Disordered" evidence="2">
    <location>
        <begin position="38"/>
        <end position="59"/>
    </location>
</feature>
<dbReference type="EMBL" id="QKLP01000006">
    <property type="protein sequence ID" value="PYF43074.1"/>
    <property type="molecule type" value="Genomic_DNA"/>
</dbReference>
<accession>A0A318UJ96</accession>
<protein>
    <submittedName>
        <fullName evidence="5">Putative peptidase DUF31</fullName>
    </submittedName>
</protein>
<dbReference type="InterPro" id="IPR022381">
    <property type="entry name" value="Uncharacterised_MG067"/>
</dbReference>
<evidence type="ECO:0000256" key="2">
    <source>
        <dbReference type="SAM" id="MobiDB-lite"/>
    </source>
</evidence>
<evidence type="ECO:0000313" key="5">
    <source>
        <dbReference type="EMBL" id="PYF43074.1"/>
    </source>
</evidence>
<reference evidence="5 6" key="1">
    <citation type="submission" date="2018-06" db="EMBL/GenBank/DDBJ databases">
        <title>Genomic Encyclopedia of Archaeal and Bacterial Type Strains, Phase II (KMG-II): from individual species to whole genera.</title>
        <authorList>
            <person name="Goeker M."/>
        </authorList>
    </citation>
    <scope>NUCLEOTIDE SEQUENCE [LARGE SCALE GENOMIC DNA]</scope>
    <source>
        <strain evidence="5 6">ATCC 29103</strain>
    </source>
</reference>
<keyword evidence="1" id="KW-0175">Coiled coil</keyword>
<dbReference type="RefSeq" id="WP_110858319.1">
    <property type="nucleotide sequence ID" value="NZ_LS991949.1"/>
</dbReference>
<dbReference type="InterPro" id="IPR022382">
    <property type="entry name" value="Mycoplasma_peptidase_DUF31"/>
</dbReference>
<dbReference type="Pfam" id="PF01732">
    <property type="entry name" value="Mycop_pep_DUF31"/>
    <property type="match status" value="1"/>
</dbReference>
<organism evidence="5 6">
    <name type="scientific">Metamycoplasma alkalescens</name>
    <dbReference type="NCBI Taxonomy" id="45363"/>
    <lineage>
        <taxon>Bacteria</taxon>
        <taxon>Bacillati</taxon>
        <taxon>Mycoplasmatota</taxon>
        <taxon>Mycoplasmoidales</taxon>
        <taxon>Metamycoplasmataceae</taxon>
        <taxon>Metamycoplasma</taxon>
    </lineage>
</organism>
<comment type="caution">
    <text evidence="5">The sequence shown here is derived from an EMBL/GenBank/DDBJ whole genome shotgun (WGS) entry which is preliminary data.</text>
</comment>
<evidence type="ECO:0000259" key="4">
    <source>
        <dbReference type="Pfam" id="PF01732"/>
    </source>
</evidence>
<dbReference type="PRINTS" id="PR00840">
    <property type="entry name" value="Y06768FAMILY"/>
</dbReference>
<proteinExistence type="predicted"/>
<sequence length="885" mass="101535">MTTKINKKSKKILFSLLGMSLISSPIFALISCTNPNKNKQEEETENKDANSNNEGFKIDPNLKYSDSDFEKDVNNLKLNSNLDDVFDLSFQSFSGGNKKENIFPSQIQLNPSILKIKVKNNELDKKIHFKVQGITLKDNANQTGEAKINVVFINKATGKRDNKIYNLSGLNKSFNNEDANGNKPNNKISTQKSNDEISKYINLNQEKRFEADNNEYLDGLKKYLAFAAGVNKWDDLRKTLKAKEKEINKFNQKASEIGQDSFENSAYKGFTLPSYKEDGTFDGLDILEGEEIGKQSSWVDSLGKHDIYKTIGLARKIVNEDYLKIAKQTYSIRLNNINDYQKEIDQNNFDIDYLQKNQGEFEKLKTEKIEKLEKDKKLLEKEFNEAIEKISPDSRELKIKEKDEALKKYDEKIEYYKKLDQKKYIEYLENKIKEFKEKAEKNKTDKTSILPENGTMWILDYQIEKNGKYPTKWYFGTNSHVARALTKNLLSFSISKINNDLKVGSQLRLSNLDDNITTFGFSDSFGSIKKIFDGTDFLTKKASDYLSSELKKKYSDLGSFADFAVLEVDFSILSASKFSAFSNNNSVINKFISNETNNENNFAEILAKEITNNYATDKDQHIKFRKNSYLKEYNKINYPLKGDISNIDSLYAVGWPSSKGDFYLKQYVDDDQRKVAEHNFSLWTNTEYEYYDKDVVGGEGSIVSDKEKERYKRGNFLSYNVGYRSFKNMPGVLDTFIASPKTGKDFYVLNGKKYANMGLGYMPRRWAPIGGASGSSIRNQNNELVAVYYATNTNARVGLSVAFRSEGFDYEGLYGSEYKLPQYDLIYGGGKDQKNSYRQELEKLYKDKGITTNLFQSGLDKVPQEFKFENINHLTASDLKKNNSN</sequence>
<feature type="chain" id="PRO_5016298425" evidence="3">
    <location>
        <begin position="29"/>
        <end position="885"/>
    </location>
</feature>
<gene>
    <name evidence="5" type="ORF">BCF88_10653</name>
</gene>
<feature type="signal peptide" evidence="3">
    <location>
        <begin position="1"/>
        <end position="28"/>
    </location>
</feature>
<dbReference type="NCBIfam" id="NF045842">
    <property type="entry name" value="MIP_near_MIB"/>
    <property type="match status" value="1"/>
</dbReference>
<evidence type="ECO:0000256" key="1">
    <source>
        <dbReference type="SAM" id="Coils"/>
    </source>
</evidence>
<dbReference type="Proteomes" id="UP000247715">
    <property type="component" value="Unassembled WGS sequence"/>
</dbReference>
<keyword evidence="3" id="KW-0732">Signal</keyword>
<feature type="domain" description="DUF31" evidence="4">
    <location>
        <begin position="320"/>
        <end position="790"/>
    </location>
</feature>
<evidence type="ECO:0000313" key="6">
    <source>
        <dbReference type="Proteomes" id="UP000247715"/>
    </source>
</evidence>
<feature type="coiled-coil region" evidence="1">
    <location>
        <begin position="233"/>
        <end position="260"/>
    </location>
</feature>
<dbReference type="PROSITE" id="PS51257">
    <property type="entry name" value="PROKAR_LIPOPROTEIN"/>
    <property type="match status" value="1"/>
</dbReference>
<evidence type="ECO:0000256" key="3">
    <source>
        <dbReference type="SAM" id="SignalP"/>
    </source>
</evidence>
<feature type="coiled-coil region" evidence="1">
    <location>
        <begin position="362"/>
        <end position="389"/>
    </location>
</feature>
<dbReference type="AlphaFoldDB" id="A0A318UJ96"/>